<protein>
    <submittedName>
        <fullName evidence="3">Uncharacterized protein</fullName>
    </submittedName>
</protein>
<evidence type="ECO:0000313" key="4">
    <source>
        <dbReference type="Proteomes" id="UP000751190"/>
    </source>
</evidence>
<comment type="caution">
    <text evidence="3">The sequence shown here is derived from an EMBL/GenBank/DDBJ whole genome shotgun (WGS) entry which is preliminary data.</text>
</comment>
<evidence type="ECO:0000256" key="2">
    <source>
        <dbReference type="SAM" id="MobiDB-lite"/>
    </source>
</evidence>
<feature type="compositionally biased region" description="Low complexity" evidence="2">
    <location>
        <begin position="495"/>
        <end position="504"/>
    </location>
</feature>
<dbReference type="Proteomes" id="UP000751190">
    <property type="component" value="Unassembled WGS sequence"/>
</dbReference>
<keyword evidence="4" id="KW-1185">Reference proteome</keyword>
<organism evidence="3 4">
    <name type="scientific">Diacronema lutheri</name>
    <name type="common">Unicellular marine alga</name>
    <name type="synonym">Monochrysis lutheri</name>
    <dbReference type="NCBI Taxonomy" id="2081491"/>
    <lineage>
        <taxon>Eukaryota</taxon>
        <taxon>Haptista</taxon>
        <taxon>Haptophyta</taxon>
        <taxon>Pavlovophyceae</taxon>
        <taxon>Pavlovales</taxon>
        <taxon>Pavlovaceae</taxon>
        <taxon>Diacronema</taxon>
    </lineage>
</organism>
<feature type="compositionally biased region" description="Low complexity" evidence="2">
    <location>
        <begin position="388"/>
        <end position="407"/>
    </location>
</feature>
<feature type="region of interest" description="Disordered" evidence="2">
    <location>
        <begin position="388"/>
        <end position="426"/>
    </location>
</feature>
<evidence type="ECO:0000313" key="3">
    <source>
        <dbReference type="EMBL" id="KAG8470252.1"/>
    </source>
</evidence>
<evidence type="ECO:0000256" key="1">
    <source>
        <dbReference type="SAM" id="Coils"/>
    </source>
</evidence>
<feature type="region of interest" description="Disordered" evidence="2">
    <location>
        <begin position="1"/>
        <end position="39"/>
    </location>
</feature>
<feature type="region of interest" description="Disordered" evidence="2">
    <location>
        <begin position="519"/>
        <end position="538"/>
    </location>
</feature>
<feature type="compositionally biased region" description="Basic and acidic residues" evidence="2">
    <location>
        <begin position="21"/>
        <end position="33"/>
    </location>
</feature>
<feature type="region of interest" description="Disordered" evidence="2">
    <location>
        <begin position="314"/>
        <end position="361"/>
    </location>
</feature>
<feature type="region of interest" description="Disordered" evidence="2">
    <location>
        <begin position="486"/>
        <end position="508"/>
    </location>
</feature>
<gene>
    <name evidence="3" type="ORF">KFE25_008673</name>
</gene>
<feature type="compositionally biased region" description="Low complexity" evidence="2">
    <location>
        <begin position="314"/>
        <end position="325"/>
    </location>
</feature>
<sequence length="538" mass="55899">MASGARLAQGLSPMPPRLHSRRAESRADGERSEGGMSTHTRVTELHRAVNESATTLAAQAAQLGRLGHETARRQAAEERVAELTRSLEEGAAVQAQLRREVEVGRRTAVELEREQLALAGAEGEIAERRSANAELARELRVAMRDKAELELELDAMRSRLVALEVQRKRAQLQALVDGGTAVPQAAEPADAPGQPLTRGALGTGDPNSCFVTAMSELTHAAAGFTTLLHEPVAAAAASDADGALVAAHRRELALLARARDLESQVGALHRMLNEAAGGCPLCAARPRLDQLLLEALDELDVRIDLGLRAAAAASASPRAQPFSSAGPARTLRSPRDAHASPPPPPPADAAPQPRPSARARRKELVDALLEHQAVHALLSQTRAARARGGAGAASGEARGAGWMATEELPPPPPARRAPPTLAEQNERPPVPLHVAAAAVAARGAARAPGGLPVRNGSATARLPARELRAEAAVGARGSATARALLGGGARGSGARGATAAGARAPAQRLNHAWAERVAWRAHAQPRAPPPPNEGAGEL</sequence>
<feature type="compositionally biased region" description="Pro residues" evidence="2">
    <location>
        <begin position="340"/>
        <end position="354"/>
    </location>
</feature>
<proteinExistence type="predicted"/>
<dbReference type="AlphaFoldDB" id="A0A8J5XXB7"/>
<keyword evidence="1" id="KW-0175">Coiled coil</keyword>
<dbReference type="OrthoDB" id="10666321at2759"/>
<name>A0A8J5XXB7_DIALT</name>
<dbReference type="EMBL" id="JAGTXO010000001">
    <property type="protein sequence ID" value="KAG8470252.1"/>
    <property type="molecule type" value="Genomic_DNA"/>
</dbReference>
<accession>A0A8J5XXB7</accession>
<reference evidence="3" key="1">
    <citation type="submission" date="2021-05" db="EMBL/GenBank/DDBJ databases">
        <title>The genome of the haptophyte Pavlova lutheri (Diacronema luteri, Pavlovales) - a model for lipid biosynthesis in eukaryotic algae.</title>
        <authorList>
            <person name="Hulatt C.J."/>
            <person name="Posewitz M.C."/>
        </authorList>
    </citation>
    <scope>NUCLEOTIDE SEQUENCE</scope>
    <source>
        <strain evidence="3">NIVA-4/92</strain>
    </source>
</reference>
<feature type="coiled-coil region" evidence="1">
    <location>
        <begin position="94"/>
        <end position="173"/>
    </location>
</feature>